<name>A0ABM4DCM3_HYDVU</name>
<dbReference type="Gene3D" id="1.10.340.70">
    <property type="match status" value="1"/>
</dbReference>
<organism evidence="2 3">
    <name type="scientific">Hydra vulgaris</name>
    <name type="common">Hydra</name>
    <name type="synonym">Hydra attenuata</name>
    <dbReference type="NCBI Taxonomy" id="6087"/>
    <lineage>
        <taxon>Eukaryota</taxon>
        <taxon>Metazoa</taxon>
        <taxon>Cnidaria</taxon>
        <taxon>Hydrozoa</taxon>
        <taxon>Hydroidolina</taxon>
        <taxon>Anthoathecata</taxon>
        <taxon>Aplanulata</taxon>
        <taxon>Hydridae</taxon>
        <taxon>Hydra</taxon>
    </lineage>
</organism>
<dbReference type="InterPro" id="IPR001584">
    <property type="entry name" value="Integrase_cat-core"/>
</dbReference>
<evidence type="ECO:0000313" key="2">
    <source>
        <dbReference type="Proteomes" id="UP001652625"/>
    </source>
</evidence>
<dbReference type="PANTHER" id="PTHR37984:SF5">
    <property type="entry name" value="PROTEIN NYNRIN-LIKE"/>
    <property type="match status" value="1"/>
</dbReference>
<dbReference type="PROSITE" id="PS50994">
    <property type="entry name" value="INTEGRASE"/>
    <property type="match status" value="1"/>
</dbReference>
<dbReference type="RefSeq" id="XP_065672144.1">
    <property type="nucleotide sequence ID" value="XM_065816072.1"/>
</dbReference>
<protein>
    <submittedName>
        <fullName evidence="3">Uncharacterized protein LOC136089969</fullName>
    </submittedName>
</protein>
<keyword evidence="2" id="KW-1185">Reference proteome</keyword>
<accession>A0ABM4DCM3</accession>
<dbReference type="InterPro" id="IPR012337">
    <property type="entry name" value="RNaseH-like_sf"/>
</dbReference>
<dbReference type="Gene3D" id="3.30.420.10">
    <property type="entry name" value="Ribonuclease H-like superfamily/Ribonuclease H"/>
    <property type="match status" value="1"/>
</dbReference>
<evidence type="ECO:0000313" key="3">
    <source>
        <dbReference type="RefSeq" id="XP_065672144.1"/>
    </source>
</evidence>
<feature type="domain" description="Integrase catalytic" evidence="1">
    <location>
        <begin position="132"/>
        <end position="220"/>
    </location>
</feature>
<dbReference type="Pfam" id="PF17921">
    <property type="entry name" value="Integrase_H2C2"/>
    <property type="match status" value="1"/>
</dbReference>
<dbReference type="InterPro" id="IPR041588">
    <property type="entry name" value="Integrase_H2C2"/>
</dbReference>
<gene>
    <name evidence="3" type="primary">LOC136089969</name>
</gene>
<dbReference type="GeneID" id="136089969"/>
<dbReference type="Proteomes" id="UP001652625">
    <property type="component" value="Chromosome 13"/>
</dbReference>
<proteinExistence type="predicted"/>
<dbReference type="InterPro" id="IPR050951">
    <property type="entry name" value="Retrovirus_Pol_polyprotein"/>
</dbReference>
<dbReference type="SUPFAM" id="SSF53098">
    <property type="entry name" value="Ribonuclease H-like"/>
    <property type="match status" value="1"/>
</dbReference>
<reference evidence="3" key="1">
    <citation type="submission" date="2025-08" db="UniProtKB">
        <authorList>
            <consortium name="RefSeq"/>
        </authorList>
    </citation>
    <scope>IDENTIFICATION</scope>
</reference>
<dbReference type="InterPro" id="IPR036397">
    <property type="entry name" value="RNaseH_sf"/>
</dbReference>
<dbReference type="PANTHER" id="PTHR37984">
    <property type="entry name" value="PROTEIN CBG26694"/>
    <property type="match status" value="1"/>
</dbReference>
<evidence type="ECO:0000259" key="1">
    <source>
        <dbReference type="PROSITE" id="PS50994"/>
    </source>
</evidence>
<sequence length="273" mass="31166">MTFLKQNKVVVVIDREEQLNIVKEVHESLGTSEKAVALASHLGVNAVRKQTSTRFFWHLIVEDITKHVTQCERYQKTSNKNLKAYPALKLVIVEQHVMKQVGVDLIKLPALNGFNYVIVLIEHGCFQIQINDQGREFVNSVSIALHDMTGVQQLVTLAYHPQANGLVERQNQTIKKAIIKVLNENVLGWVSVLDGILFNLRVKVHDSSGYSPFYLMYNRQPCLPIDVIYTDILNGDDYEPIYDKEVFRKALQMKSGIEEKAMNNIVFSQKNKN</sequence>